<dbReference type="InterPro" id="IPR036942">
    <property type="entry name" value="Beta-barrel_TonB_sf"/>
</dbReference>
<evidence type="ECO:0000256" key="5">
    <source>
        <dbReference type="SAM" id="SignalP"/>
    </source>
</evidence>
<comment type="subcellular location">
    <subcellularLocation>
        <location evidence="1 4">Cell outer membrane</location>
    </subcellularLocation>
</comment>
<dbReference type="Gene3D" id="2.40.170.20">
    <property type="entry name" value="TonB-dependent receptor, beta-barrel domain"/>
    <property type="match status" value="1"/>
</dbReference>
<evidence type="ECO:0000256" key="1">
    <source>
        <dbReference type="ARBA" id="ARBA00004442"/>
    </source>
</evidence>
<keyword evidence="8" id="KW-0614">Plasmid</keyword>
<dbReference type="InterPro" id="IPR037066">
    <property type="entry name" value="Plug_dom_sf"/>
</dbReference>
<comment type="similarity">
    <text evidence="4">Belongs to the TonB-dependent receptor family.</text>
</comment>
<evidence type="ECO:0000259" key="6">
    <source>
        <dbReference type="Pfam" id="PF00593"/>
    </source>
</evidence>
<dbReference type="PANTHER" id="PTHR40980:SF3">
    <property type="entry name" value="TONB-DEPENDENT RECEPTOR-LIKE BETA-BARREL DOMAIN-CONTAINING PROTEIN"/>
    <property type="match status" value="1"/>
</dbReference>
<keyword evidence="3" id="KW-0998">Cell outer membrane</keyword>
<sequence length="865" mass="97630">MTLFTYSSFMLCLSGSKLATAQSNNDATNGLETIQIRGFHDSAVKSLHDKRNSHSIIDTISAQDIGKFPDKNVAEALQRVTGISLSRIQGEGERVGVRGTTPEQNRTYLNGQSIASADWWISSQPNRGFNYTLLPADLVASLEVYKTPQADHDEGSLGGAVNIKTMRPLQTPNKHFVINSQLQYNDLSGEFDPQFASFYNWKNKSEQSGLLLTFTRNDRLLRRDGLESWGWHEQHFQKNDDLSLSPSDKMADINHIWTPGGGGSALFQQRRVLTTATFAFEHQMNFDWNIQLNGLYSVLDANNSNQNFLWQPSSVFARGGRVYNADIIDNTLAFARYSTVTDESKPHSTAMEAIWRESQIDTSSMQLIVSQQADLWQNTYQIGFTHGGGGSKQDYTSQFSANTAYTVDTRQRKNIIAEYATSPLDAQQWQLTEARNDSQDSTDQELYLQGDFERAIDHSIISSVKFGVKYRDHQRDFIRLRSINGSYDALTEQLGWTLADFPATIPTDFLAGIGDQHTLKKYSYADIDSLAKQFNTLEFEQQEEKASRFDIQERTTAGYVKLNLSGDSYSANLGLRAVNTQQDAAAYQRIASPIELPDSYQWQTHQKNYTDLLPSVNLNININDDIVTRFSVARVMSRPQYNHLMPSTNYNVTQAQGQGGNPNLDPYRANQFDASLEWYFADAGLLSAALFNKDVESFVEFKRSIEEHENIAMTIDRPINGSGGTIRGLELGYQQELFYGFGVIANYTFVDGERSKRNASSINAIPGTSKHTINLTSYYENELISSRLAYNYRTEFATGVGETMMDNFGQLDGNLTIKLTTQFDIIFDAINLTNETTYTYERNQYAPTGIYKNGRRFYLGIRYSH</sequence>
<gene>
    <name evidence="8" type="ORF">D0907_19585</name>
</gene>
<dbReference type="KEGG" id="pdj:D0907_19585"/>
<dbReference type="PANTHER" id="PTHR40980">
    <property type="entry name" value="PLUG DOMAIN-CONTAINING PROTEIN"/>
    <property type="match status" value="1"/>
</dbReference>
<keyword evidence="4" id="KW-0798">TonB box</keyword>
<keyword evidence="5" id="KW-0732">Signal</keyword>
<keyword evidence="8" id="KW-0675">Receptor</keyword>
<feature type="domain" description="TonB-dependent receptor-like beta-barrel" evidence="6">
    <location>
        <begin position="390"/>
        <end position="832"/>
    </location>
</feature>
<evidence type="ECO:0000259" key="7">
    <source>
        <dbReference type="Pfam" id="PF07715"/>
    </source>
</evidence>
<evidence type="ECO:0000256" key="3">
    <source>
        <dbReference type="ARBA" id="ARBA00023237"/>
    </source>
</evidence>
<dbReference type="CDD" id="cd01347">
    <property type="entry name" value="ligand_gated_channel"/>
    <property type="match status" value="1"/>
</dbReference>
<name>A0AAD0S3T1_9GAMM</name>
<dbReference type="AlphaFoldDB" id="A0AAD0S3T1"/>
<evidence type="ECO:0000256" key="2">
    <source>
        <dbReference type="ARBA" id="ARBA00023136"/>
    </source>
</evidence>
<dbReference type="GO" id="GO:0009279">
    <property type="term" value="C:cell outer membrane"/>
    <property type="evidence" value="ECO:0007669"/>
    <property type="project" value="UniProtKB-SubCell"/>
</dbReference>
<protein>
    <submittedName>
        <fullName evidence="8">TonB-dependent receptor</fullName>
    </submittedName>
</protein>
<organism evidence="8 9">
    <name type="scientific">Pseudoalteromonas lipolytica</name>
    <dbReference type="NCBI Taxonomy" id="570156"/>
    <lineage>
        <taxon>Bacteria</taxon>
        <taxon>Pseudomonadati</taxon>
        <taxon>Pseudomonadota</taxon>
        <taxon>Gammaproteobacteria</taxon>
        <taxon>Alteromonadales</taxon>
        <taxon>Pseudoalteromonadaceae</taxon>
        <taxon>Pseudoalteromonas</taxon>
    </lineage>
</organism>
<feature type="domain" description="TonB-dependent receptor plug" evidence="7">
    <location>
        <begin position="50"/>
        <end position="160"/>
    </location>
</feature>
<dbReference type="Proteomes" id="UP000264605">
    <property type="component" value="Plasmid unnamed1"/>
</dbReference>
<reference evidence="8 9" key="1">
    <citation type="submission" date="2018-08" db="EMBL/GenBank/DDBJ databases">
        <title>Draft genome sequence of Pseudoalteromonas donghaensis HJ51.</title>
        <authorList>
            <person name="Oh J."/>
            <person name="Roh D."/>
        </authorList>
    </citation>
    <scope>NUCLEOTIDE SEQUENCE [LARGE SCALE GENOMIC DNA]</scope>
    <source>
        <strain evidence="8 9">HJ51</strain>
        <plasmid evidence="8 9">unnamed1</plasmid>
    </source>
</reference>
<dbReference type="NCBIfam" id="TIGR01782">
    <property type="entry name" value="TonB-Xanth-Caul"/>
    <property type="match status" value="1"/>
</dbReference>
<feature type="signal peptide" evidence="5">
    <location>
        <begin position="1"/>
        <end position="21"/>
    </location>
</feature>
<evidence type="ECO:0000256" key="4">
    <source>
        <dbReference type="RuleBase" id="RU003357"/>
    </source>
</evidence>
<accession>A0AAD0S3T1</accession>
<dbReference type="Pfam" id="PF00593">
    <property type="entry name" value="TonB_dep_Rec_b-barrel"/>
    <property type="match status" value="1"/>
</dbReference>
<dbReference type="EMBL" id="CP032091">
    <property type="protein sequence ID" value="AXV67594.1"/>
    <property type="molecule type" value="Genomic_DNA"/>
</dbReference>
<evidence type="ECO:0000313" key="9">
    <source>
        <dbReference type="Proteomes" id="UP000264605"/>
    </source>
</evidence>
<dbReference type="Gene3D" id="2.170.130.10">
    <property type="entry name" value="TonB-dependent receptor, plug domain"/>
    <property type="match status" value="1"/>
</dbReference>
<dbReference type="InterPro" id="IPR012910">
    <property type="entry name" value="Plug_dom"/>
</dbReference>
<feature type="chain" id="PRO_5042188715" evidence="5">
    <location>
        <begin position="22"/>
        <end position="865"/>
    </location>
</feature>
<keyword evidence="2 4" id="KW-0472">Membrane</keyword>
<proteinExistence type="inferred from homology"/>
<dbReference type="InterPro" id="IPR010104">
    <property type="entry name" value="TonB_rcpt_bac"/>
</dbReference>
<dbReference type="Pfam" id="PF07715">
    <property type="entry name" value="Plug"/>
    <property type="match status" value="1"/>
</dbReference>
<dbReference type="InterPro" id="IPR000531">
    <property type="entry name" value="Beta-barrel_TonB"/>
</dbReference>
<evidence type="ECO:0000313" key="8">
    <source>
        <dbReference type="EMBL" id="AXV67594.1"/>
    </source>
</evidence>
<geneLocation type="plasmid" evidence="8 9">
    <name>unnamed1</name>
</geneLocation>
<dbReference type="SUPFAM" id="SSF56935">
    <property type="entry name" value="Porins"/>
    <property type="match status" value="1"/>
</dbReference>